<evidence type="ECO:0000313" key="3">
    <source>
        <dbReference type="Proteomes" id="UP001190700"/>
    </source>
</evidence>
<keyword evidence="3" id="KW-1185">Reference proteome</keyword>
<dbReference type="EMBL" id="LGRX02035119">
    <property type="protein sequence ID" value="KAK3236220.1"/>
    <property type="molecule type" value="Genomic_DNA"/>
</dbReference>
<organism evidence="2 3">
    <name type="scientific">Cymbomonas tetramitiformis</name>
    <dbReference type="NCBI Taxonomy" id="36881"/>
    <lineage>
        <taxon>Eukaryota</taxon>
        <taxon>Viridiplantae</taxon>
        <taxon>Chlorophyta</taxon>
        <taxon>Pyramimonadophyceae</taxon>
        <taxon>Pyramimonadales</taxon>
        <taxon>Pyramimonadaceae</taxon>
        <taxon>Cymbomonas</taxon>
    </lineage>
</organism>
<accession>A0AAE0BHR2</accession>
<evidence type="ECO:0000256" key="1">
    <source>
        <dbReference type="SAM" id="MobiDB-lite"/>
    </source>
</evidence>
<reference evidence="2 3" key="1">
    <citation type="journal article" date="2015" name="Genome Biol. Evol.">
        <title>Comparative Genomics of a Bacterivorous Green Alga Reveals Evolutionary Causalities and Consequences of Phago-Mixotrophic Mode of Nutrition.</title>
        <authorList>
            <person name="Burns J.A."/>
            <person name="Paasch A."/>
            <person name="Narechania A."/>
            <person name="Kim E."/>
        </authorList>
    </citation>
    <scope>NUCLEOTIDE SEQUENCE [LARGE SCALE GENOMIC DNA]</scope>
    <source>
        <strain evidence="2 3">PLY_AMNH</strain>
    </source>
</reference>
<dbReference type="AlphaFoldDB" id="A0AAE0BHR2"/>
<name>A0AAE0BHR2_9CHLO</name>
<protein>
    <submittedName>
        <fullName evidence="2">Uncharacterized protein</fullName>
    </submittedName>
</protein>
<feature type="compositionally biased region" description="Polar residues" evidence="1">
    <location>
        <begin position="238"/>
        <end position="248"/>
    </location>
</feature>
<evidence type="ECO:0000313" key="2">
    <source>
        <dbReference type="EMBL" id="KAK3236220.1"/>
    </source>
</evidence>
<gene>
    <name evidence="2" type="ORF">CYMTET_53621</name>
</gene>
<feature type="compositionally biased region" description="Basic residues" evidence="1">
    <location>
        <begin position="258"/>
        <end position="274"/>
    </location>
</feature>
<feature type="region of interest" description="Disordered" evidence="1">
    <location>
        <begin position="232"/>
        <end position="283"/>
    </location>
</feature>
<sequence length="283" mass="30115">MNLYVQHGGSGIALGDVAAAVQACLAPRGNATRGAVAGEDDVQPAKGGEAGGGLTPEQDGAAVAEEQCADMDATVDVGVAELESEDRPEKHTKRLGGTNVKVPALSVWRAKAQASLQRLAEEMSTPLGRLKKEARDTLRPGLYAEKYIEVSAHEWLFTCGQQVVCPLIDDVDREVRLISHVISQMHRDKEDKVDVGMDYIEKLRVLRDIADQTMELSALVAAHSASHELDAVAPNGAGKTSQGQSTSAAHAAGEKKKPSLKGKKPKGTAKGKKQQKGEKINKR</sequence>
<dbReference type="Proteomes" id="UP001190700">
    <property type="component" value="Unassembled WGS sequence"/>
</dbReference>
<comment type="caution">
    <text evidence="2">The sequence shown here is derived from an EMBL/GenBank/DDBJ whole genome shotgun (WGS) entry which is preliminary data.</text>
</comment>
<proteinExistence type="predicted"/>